<dbReference type="Proteomes" id="UP000622707">
    <property type="component" value="Unassembled WGS sequence"/>
</dbReference>
<name>A0ABS1JPY4_9BURK</name>
<proteinExistence type="predicted"/>
<reference evidence="1 2" key="1">
    <citation type="journal article" date="2017" name="Int. J. Syst. Evol. Microbiol.">
        <title>Ramlibacter alkalitolerans sp. nov., alkali-tolerant bacterium isolated from soil of ginseng.</title>
        <authorList>
            <person name="Lee D.H."/>
            <person name="Cha C.J."/>
        </authorList>
    </citation>
    <scope>NUCLEOTIDE SEQUENCE [LARGE SCALE GENOMIC DNA]</scope>
    <source>
        <strain evidence="1 2">KACC 19305</strain>
    </source>
</reference>
<gene>
    <name evidence="1" type="ORF">JI746_14480</name>
</gene>
<keyword evidence="2" id="KW-1185">Reference proteome</keyword>
<protein>
    <submittedName>
        <fullName evidence="1">Uncharacterized protein</fullName>
    </submittedName>
</protein>
<sequence>MKLFVQSAMIFFGTLLAAALVALGEPGNAEVQMASQTGSSAAEVVALLGLDD</sequence>
<dbReference type="RefSeq" id="WP_201690385.1">
    <property type="nucleotide sequence ID" value="NZ_JAEQND010000007.1"/>
</dbReference>
<evidence type="ECO:0000313" key="1">
    <source>
        <dbReference type="EMBL" id="MBL0426317.1"/>
    </source>
</evidence>
<dbReference type="EMBL" id="JAEQND010000007">
    <property type="protein sequence ID" value="MBL0426317.1"/>
    <property type="molecule type" value="Genomic_DNA"/>
</dbReference>
<accession>A0ABS1JPY4</accession>
<evidence type="ECO:0000313" key="2">
    <source>
        <dbReference type="Proteomes" id="UP000622707"/>
    </source>
</evidence>
<organism evidence="1 2">
    <name type="scientific">Ramlibacter alkalitolerans</name>
    <dbReference type="NCBI Taxonomy" id="2039631"/>
    <lineage>
        <taxon>Bacteria</taxon>
        <taxon>Pseudomonadati</taxon>
        <taxon>Pseudomonadota</taxon>
        <taxon>Betaproteobacteria</taxon>
        <taxon>Burkholderiales</taxon>
        <taxon>Comamonadaceae</taxon>
        <taxon>Ramlibacter</taxon>
    </lineage>
</organism>
<comment type="caution">
    <text evidence="1">The sequence shown here is derived from an EMBL/GenBank/DDBJ whole genome shotgun (WGS) entry which is preliminary data.</text>
</comment>